<dbReference type="GO" id="GO:0006351">
    <property type="term" value="P:DNA-templated transcription"/>
    <property type="evidence" value="ECO:0007669"/>
    <property type="project" value="TreeGrafter"/>
</dbReference>
<dbReference type="GO" id="GO:0043565">
    <property type="term" value="F:sequence-specific DNA binding"/>
    <property type="evidence" value="ECO:0007669"/>
    <property type="project" value="TreeGrafter"/>
</dbReference>
<dbReference type="AlphaFoldDB" id="A0A2T3JC13"/>
<dbReference type="PROSITE" id="PS50931">
    <property type="entry name" value="HTH_LYSR"/>
    <property type="match status" value="1"/>
</dbReference>
<evidence type="ECO:0000256" key="4">
    <source>
        <dbReference type="ARBA" id="ARBA00023163"/>
    </source>
</evidence>
<protein>
    <submittedName>
        <fullName evidence="6">LysR family transcriptional regulator</fullName>
    </submittedName>
</protein>
<gene>
    <name evidence="6" type="ORF">C9J12_19060</name>
</gene>
<dbReference type="Proteomes" id="UP000240987">
    <property type="component" value="Unassembled WGS sequence"/>
</dbReference>
<evidence type="ECO:0000313" key="7">
    <source>
        <dbReference type="Proteomes" id="UP000240987"/>
    </source>
</evidence>
<dbReference type="PANTHER" id="PTHR30537">
    <property type="entry name" value="HTH-TYPE TRANSCRIPTIONAL REGULATOR"/>
    <property type="match status" value="1"/>
</dbReference>
<dbReference type="CDD" id="cd08422">
    <property type="entry name" value="PBP2_CrgA_like"/>
    <property type="match status" value="1"/>
</dbReference>
<dbReference type="Gene3D" id="3.40.190.290">
    <property type="match status" value="1"/>
</dbReference>
<comment type="caution">
    <text evidence="6">The sequence shown here is derived from an EMBL/GenBank/DDBJ whole genome shotgun (WGS) entry which is preliminary data.</text>
</comment>
<keyword evidence="2" id="KW-0805">Transcription regulation</keyword>
<dbReference type="GO" id="GO:0003700">
    <property type="term" value="F:DNA-binding transcription factor activity"/>
    <property type="evidence" value="ECO:0007669"/>
    <property type="project" value="InterPro"/>
</dbReference>
<proteinExistence type="inferred from homology"/>
<dbReference type="InterPro" id="IPR005119">
    <property type="entry name" value="LysR_subst-bd"/>
</dbReference>
<dbReference type="InterPro" id="IPR036388">
    <property type="entry name" value="WH-like_DNA-bd_sf"/>
</dbReference>
<evidence type="ECO:0000256" key="1">
    <source>
        <dbReference type="ARBA" id="ARBA00009437"/>
    </source>
</evidence>
<dbReference type="Pfam" id="PF03466">
    <property type="entry name" value="LysR_substrate"/>
    <property type="match status" value="1"/>
</dbReference>
<comment type="similarity">
    <text evidence="1">Belongs to the LysR transcriptional regulatory family.</text>
</comment>
<reference evidence="6 7" key="1">
    <citation type="submission" date="2018-01" db="EMBL/GenBank/DDBJ databases">
        <title>Whole genome sequencing of Histamine producing bacteria.</title>
        <authorList>
            <person name="Butler K."/>
        </authorList>
    </citation>
    <scope>NUCLEOTIDE SEQUENCE [LARGE SCALE GENOMIC DNA]</scope>
    <source>
        <strain evidence="6 7">JCM 12947</strain>
    </source>
</reference>
<dbReference type="SUPFAM" id="SSF53850">
    <property type="entry name" value="Periplasmic binding protein-like II"/>
    <property type="match status" value="1"/>
</dbReference>
<dbReference type="InterPro" id="IPR058163">
    <property type="entry name" value="LysR-type_TF_proteobact-type"/>
</dbReference>
<dbReference type="Gene3D" id="1.10.10.10">
    <property type="entry name" value="Winged helix-like DNA-binding domain superfamily/Winged helix DNA-binding domain"/>
    <property type="match status" value="1"/>
</dbReference>
<dbReference type="SUPFAM" id="SSF46785">
    <property type="entry name" value="Winged helix' DNA-binding domain"/>
    <property type="match status" value="1"/>
</dbReference>
<dbReference type="PANTHER" id="PTHR30537:SF5">
    <property type="entry name" value="HTH-TYPE TRANSCRIPTIONAL ACTIVATOR TTDR-RELATED"/>
    <property type="match status" value="1"/>
</dbReference>
<evidence type="ECO:0000256" key="3">
    <source>
        <dbReference type="ARBA" id="ARBA00023125"/>
    </source>
</evidence>
<dbReference type="OrthoDB" id="9786526at2"/>
<keyword evidence="3" id="KW-0238">DNA-binding</keyword>
<evidence type="ECO:0000256" key="2">
    <source>
        <dbReference type="ARBA" id="ARBA00023015"/>
    </source>
</evidence>
<dbReference type="InterPro" id="IPR036390">
    <property type="entry name" value="WH_DNA-bd_sf"/>
</dbReference>
<dbReference type="FunFam" id="1.10.10.10:FF:000001">
    <property type="entry name" value="LysR family transcriptional regulator"/>
    <property type="match status" value="1"/>
</dbReference>
<dbReference type="EMBL" id="PYMJ01000022">
    <property type="protein sequence ID" value="PSU46382.1"/>
    <property type="molecule type" value="Genomic_DNA"/>
</dbReference>
<sequence>MKLDDMELFVKVVEQGSFTKAADYCEIPKSTVSRRIRDLEQSLKTRLLERTTRRLHLTEVGEAFYHKAQQILKEVETTEKEIAQKQGDYSGKLTLYAPDCILELCVDHVAQFCQDYPDISLNLHSDSQPQHLMAEKRFDLLLNIGTQSDSSFIARPLATLSYDYFASPDYLAIDGEPKTPADLHQFSTLTLNQNNQKAMEWYFNQQELPLTHKCTVDSPYVLRALAVANQGICCLPTIMVSNEVKENKLVRLFGGQYAFQQVLYGVYHSRRYVPNKVKLLLDEVEALLQARIDSIEGSIE</sequence>
<evidence type="ECO:0000259" key="5">
    <source>
        <dbReference type="PROSITE" id="PS50931"/>
    </source>
</evidence>
<dbReference type="RefSeq" id="WP_107244162.1">
    <property type="nucleotide sequence ID" value="NZ_PYMJ01000022.1"/>
</dbReference>
<keyword evidence="4" id="KW-0804">Transcription</keyword>
<accession>A0A2T3JC13</accession>
<name>A0A2T3JC13_9GAMM</name>
<keyword evidence="7" id="KW-1185">Reference proteome</keyword>
<dbReference type="InterPro" id="IPR000847">
    <property type="entry name" value="LysR_HTH_N"/>
</dbReference>
<dbReference type="Pfam" id="PF00126">
    <property type="entry name" value="HTH_1"/>
    <property type="match status" value="1"/>
</dbReference>
<evidence type="ECO:0000313" key="6">
    <source>
        <dbReference type="EMBL" id="PSU46382.1"/>
    </source>
</evidence>
<organism evidence="6 7">
    <name type="scientific">Photobacterium frigidiphilum</name>
    <dbReference type="NCBI Taxonomy" id="264736"/>
    <lineage>
        <taxon>Bacteria</taxon>
        <taxon>Pseudomonadati</taxon>
        <taxon>Pseudomonadota</taxon>
        <taxon>Gammaproteobacteria</taxon>
        <taxon>Vibrionales</taxon>
        <taxon>Vibrionaceae</taxon>
        <taxon>Photobacterium</taxon>
    </lineage>
</organism>
<feature type="domain" description="HTH lysR-type" evidence="5">
    <location>
        <begin position="1"/>
        <end position="58"/>
    </location>
</feature>